<keyword evidence="2" id="KW-1185">Reference proteome</keyword>
<proteinExistence type="predicted"/>
<dbReference type="Proteomes" id="UP000050326">
    <property type="component" value="Unassembled WGS sequence"/>
</dbReference>
<dbReference type="AlphaFoldDB" id="A0A0P8W7Y3"/>
<evidence type="ECO:0000313" key="1">
    <source>
        <dbReference type="EMBL" id="KPU44783.1"/>
    </source>
</evidence>
<gene>
    <name evidence="1" type="ORF">OXPF_18690</name>
</gene>
<dbReference type="EMBL" id="LKET01000029">
    <property type="protein sequence ID" value="KPU44783.1"/>
    <property type="molecule type" value="Genomic_DNA"/>
</dbReference>
<accession>A0A0P8W7Y3</accession>
<name>A0A0P8W7Y3_9CLOT</name>
<evidence type="ECO:0000313" key="2">
    <source>
        <dbReference type="Proteomes" id="UP000050326"/>
    </source>
</evidence>
<reference evidence="1 2" key="1">
    <citation type="submission" date="2015-09" db="EMBL/GenBank/DDBJ databases">
        <title>Genome sequence of Oxobacter pfennigii DSM 3222.</title>
        <authorList>
            <person name="Poehlein A."/>
            <person name="Bengelsdorf F.R."/>
            <person name="Schiel-Bengelsdorf B."/>
            <person name="Duerre P."/>
            <person name="Daniel R."/>
        </authorList>
    </citation>
    <scope>NUCLEOTIDE SEQUENCE [LARGE SCALE GENOMIC DNA]</scope>
    <source>
        <strain evidence="1 2">DSM 3222</strain>
    </source>
</reference>
<comment type="caution">
    <text evidence="1">The sequence shown here is derived from an EMBL/GenBank/DDBJ whole genome shotgun (WGS) entry which is preliminary data.</text>
</comment>
<sequence>MNNSIRKGFAGEYFSFNFSQRYFSADFWPCKKMNDYLSNEFEFKGDTLF</sequence>
<organism evidence="1 2">
    <name type="scientific">Oxobacter pfennigii</name>
    <dbReference type="NCBI Taxonomy" id="36849"/>
    <lineage>
        <taxon>Bacteria</taxon>
        <taxon>Bacillati</taxon>
        <taxon>Bacillota</taxon>
        <taxon>Clostridia</taxon>
        <taxon>Eubacteriales</taxon>
        <taxon>Clostridiaceae</taxon>
        <taxon>Oxobacter</taxon>
    </lineage>
</organism>
<protein>
    <submittedName>
        <fullName evidence="1">Uncharacterized protein</fullName>
    </submittedName>
</protein>
<dbReference type="STRING" id="36849.OXPF_18690"/>